<keyword evidence="3" id="KW-1185">Reference proteome</keyword>
<dbReference type="InterPro" id="IPR001307">
    <property type="entry name" value="Thiosulphate_STrfase_CS"/>
</dbReference>
<gene>
    <name evidence="2" type="ORF">E4680_00530</name>
</gene>
<dbReference type="PANTHER" id="PTHR43031">
    <property type="entry name" value="FAD-DEPENDENT OXIDOREDUCTASE"/>
    <property type="match status" value="1"/>
</dbReference>
<dbReference type="PROSITE" id="PS50206">
    <property type="entry name" value="RHODANESE_3"/>
    <property type="match status" value="1"/>
</dbReference>
<feature type="domain" description="Rhodanese" evidence="1">
    <location>
        <begin position="30"/>
        <end position="107"/>
    </location>
</feature>
<organism evidence="2 3">
    <name type="scientific">Candidatus Macondimonas diazotrophica</name>
    <dbReference type="NCBI Taxonomy" id="2305248"/>
    <lineage>
        <taxon>Bacteria</taxon>
        <taxon>Pseudomonadati</taxon>
        <taxon>Pseudomonadota</taxon>
        <taxon>Gammaproteobacteria</taxon>
        <taxon>Chromatiales</taxon>
        <taxon>Ectothiorhodospiraceae</taxon>
        <taxon>Candidatus Macondimonas</taxon>
    </lineage>
</organism>
<evidence type="ECO:0000313" key="3">
    <source>
        <dbReference type="Proteomes" id="UP000297890"/>
    </source>
</evidence>
<dbReference type="InterPro" id="IPR036873">
    <property type="entry name" value="Rhodanese-like_dom_sf"/>
</dbReference>
<evidence type="ECO:0000313" key="2">
    <source>
        <dbReference type="EMBL" id="TFZ84064.1"/>
    </source>
</evidence>
<name>A0A4Z0FCR1_9GAMM</name>
<comment type="caution">
    <text evidence="2">The sequence shown here is derived from an EMBL/GenBank/DDBJ whole genome shotgun (WGS) entry which is preliminary data.</text>
</comment>
<sequence length="110" mass="11547">MKTISLNDLFNLLRSPTPPVLVEALPARYFAQGHLPGACNINTGEVKTLAPQLLPDKDAGIVVYCASVTCTNSDQVAVQLHALGYSDVTVFKGGKAEWQAAGHALEGVAA</sequence>
<dbReference type="RefSeq" id="WP_135280424.1">
    <property type="nucleotide sequence ID" value="NZ_SRIO01000001.1"/>
</dbReference>
<dbReference type="InterPro" id="IPR001763">
    <property type="entry name" value="Rhodanese-like_dom"/>
</dbReference>
<dbReference type="OrthoDB" id="9814704at2"/>
<accession>A0A4Z0FCR1</accession>
<dbReference type="SMART" id="SM00450">
    <property type="entry name" value="RHOD"/>
    <property type="match status" value="1"/>
</dbReference>
<dbReference type="Proteomes" id="UP000297890">
    <property type="component" value="Unassembled WGS sequence"/>
</dbReference>
<dbReference type="GO" id="GO:0004792">
    <property type="term" value="F:thiosulfate-cyanide sulfurtransferase activity"/>
    <property type="evidence" value="ECO:0007669"/>
    <property type="project" value="InterPro"/>
</dbReference>
<dbReference type="InterPro" id="IPR050229">
    <property type="entry name" value="GlpE_sulfurtransferase"/>
</dbReference>
<dbReference type="CDD" id="cd00158">
    <property type="entry name" value="RHOD"/>
    <property type="match status" value="1"/>
</dbReference>
<reference evidence="2 3" key="1">
    <citation type="journal article" date="2019" name="ISME J.">
        <title>Candidatus Macondimonas diazotrophica, a novel gammaproteobacterial genus dominating crude-oil-contaminated coastal sediments.</title>
        <authorList>
            <person name="Karthikeyan S."/>
            <person name="Konstantinidis K."/>
        </authorList>
    </citation>
    <scope>NUCLEOTIDE SEQUENCE [LARGE SCALE GENOMIC DNA]</scope>
    <source>
        <strain evidence="2 3">KTK01</strain>
    </source>
</reference>
<dbReference type="PANTHER" id="PTHR43031:SF1">
    <property type="entry name" value="PYRIDINE NUCLEOTIDE-DISULPHIDE OXIDOREDUCTASE"/>
    <property type="match status" value="1"/>
</dbReference>
<dbReference type="AlphaFoldDB" id="A0A4Z0FCR1"/>
<evidence type="ECO:0000259" key="1">
    <source>
        <dbReference type="PROSITE" id="PS50206"/>
    </source>
</evidence>
<dbReference type="PROSITE" id="PS00380">
    <property type="entry name" value="RHODANESE_1"/>
    <property type="match status" value="1"/>
</dbReference>
<proteinExistence type="predicted"/>
<dbReference type="Pfam" id="PF00581">
    <property type="entry name" value="Rhodanese"/>
    <property type="match status" value="1"/>
</dbReference>
<protein>
    <submittedName>
        <fullName evidence="2">Rhodanese-like domain-containing protein</fullName>
    </submittedName>
</protein>
<dbReference type="EMBL" id="SRIO01000001">
    <property type="protein sequence ID" value="TFZ84064.1"/>
    <property type="molecule type" value="Genomic_DNA"/>
</dbReference>
<dbReference type="Gene3D" id="3.40.250.10">
    <property type="entry name" value="Rhodanese-like domain"/>
    <property type="match status" value="1"/>
</dbReference>
<dbReference type="SUPFAM" id="SSF52821">
    <property type="entry name" value="Rhodanese/Cell cycle control phosphatase"/>
    <property type="match status" value="1"/>
</dbReference>